<keyword evidence="1" id="KW-0812">Transmembrane</keyword>
<organism evidence="2 3">
    <name type="scientific">Burkholderia multivorans CGD2</name>
    <dbReference type="NCBI Taxonomy" id="513052"/>
    <lineage>
        <taxon>Bacteria</taxon>
        <taxon>Pseudomonadati</taxon>
        <taxon>Pseudomonadota</taxon>
        <taxon>Betaproteobacteria</taxon>
        <taxon>Burkholderiales</taxon>
        <taxon>Burkholderiaceae</taxon>
        <taxon>Burkholderia</taxon>
        <taxon>Burkholderia cepacia complex</taxon>
    </lineage>
</organism>
<keyword evidence="1" id="KW-1133">Transmembrane helix</keyword>
<evidence type="ECO:0000256" key="1">
    <source>
        <dbReference type="SAM" id="Phobius"/>
    </source>
</evidence>
<evidence type="ECO:0000313" key="3">
    <source>
        <dbReference type="Proteomes" id="UP000004535"/>
    </source>
</evidence>
<comment type="caution">
    <text evidence="2">The sequence shown here is derived from an EMBL/GenBank/DDBJ whole genome shotgun (WGS) entry which is preliminary data.</text>
</comment>
<protein>
    <submittedName>
        <fullName evidence="2">Uncharacterized protein</fullName>
    </submittedName>
</protein>
<proteinExistence type="predicted"/>
<sequence length="54" mass="6214">MPRRTASNGTRSSHRIITYALLAPFFLFWRPACVSNRRCAQRIPSAAGARRRMH</sequence>
<keyword evidence="1" id="KW-0472">Membrane</keyword>
<evidence type="ECO:0000313" key="2">
    <source>
        <dbReference type="EMBL" id="EEE09570.1"/>
    </source>
</evidence>
<name>B9BIN7_9BURK</name>
<accession>B9BIN7</accession>
<dbReference type="EMBL" id="ACFC01000001">
    <property type="protein sequence ID" value="EEE09570.1"/>
    <property type="molecule type" value="Genomic_DNA"/>
</dbReference>
<reference evidence="2 3" key="1">
    <citation type="journal article" date="2012" name="J. Bacteriol.">
        <title>Draft Genome Sequence Determination for Cystic Fibrosis and Chronic Granulomatous Disease Burkholderia multivorans Isolates.</title>
        <authorList>
            <person name="Varga J.J."/>
            <person name="Losada L."/>
            <person name="Zelazny A.M."/>
            <person name="Brinkac L."/>
            <person name="Harkins D."/>
            <person name="Radune D."/>
            <person name="Hostetler J."/>
            <person name="Sampaio E.P."/>
            <person name="Ronning C.M."/>
            <person name="Nierman W.C."/>
            <person name="Greenberg D.E."/>
            <person name="Holland S.M."/>
            <person name="Goldberg J.B."/>
        </authorList>
    </citation>
    <scope>NUCLEOTIDE SEQUENCE [LARGE SCALE GENOMIC DNA]</scope>
    <source>
        <strain evidence="2 3">CGD2</strain>
    </source>
</reference>
<gene>
    <name evidence="2" type="ORF">BURMUCGD2_4943</name>
</gene>
<dbReference type="Proteomes" id="UP000004535">
    <property type="component" value="Unassembled WGS sequence"/>
</dbReference>
<dbReference type="AlphaFoldDB" id="B9BIN7"/>
<feature type="transmembrane region" description="Helical" evidence="1">
    <location>
        <begin position="12"/>
        <end position="29"/>
    </location>
</feature>